<name>A0AAD9RY25_9HYME</name>
<evidence type="ECO:0000256" key="1">
    <source>
        <dbReference type="SAM" id="SignalP"/>
    </source>
</evidence>
<dbReference type="Proteomes" id="UP001258017">
    <property type="component" value="Unassembled WGS sequence"/>
</dbReference>
<evidence type="ECO:0000313" key="2">
    <source>
        <dbReference type="EMBL" id="KAK2588072.1"/>
    </source>
</evidence>
<dbReference type="EMBL" id="JAIFRP010000006">
    <property type="protein sequence ID" value="KAK2588072.1"/>
    <property type="molecule type" value="Genomic_DNA"/>
</dbReference>
<keyword evidence="1" id="KW-0732">Signal</keyword>
<feature type="chain" id="PRO_5042115459" evidence="1">
    <location>
        <begin position="24"/>
        <end position="514"/>
    </location>
</feature>
<reference evidence="2" key="1">
    <citation type="submission" date="2021-08" db="EMBL/GenBank/DDBJ databases">
        <authorList>
            <person name="Misof B."/>
            <person name="Oliver O."/>
            <person name="Podsiadlowski L."/>
            <person name="Donath A."/>
            <person name="Peters R."/>
            <person name="Mayer C."/>
            <person name="Rust J."/>
            <person name="Gunkel S."/>
            <person name="Lesny P."/>
            <person name="Martin S."/>
            <person name="Oeyen J.P."/>
            <person name="Petersen M."/>
            <person name="Panagiotis P."/>
            <person name="Wilbrandt J."/>
            <person name="Tanja T."/>
        </authorList>
    </citation>
    <scope>NUCLEOTIDE SEQUENCE</scope>
    <source>
        <strain evidence="2">GBR_01_08_01A</strain>
        <tissue evidence="2">Thorax + abdomen</tissue>
    </source>
</reference>
<comment type="caution">
    <text evidence="2">The sequence shown here is derived from an EMBL/GenBank/DDBJ whole genome shotgun (WGS) entry which is preliminary data.</text>
</comment>
<keyword evidence="3" id="KW-1185">Reference proteome</keyword>
<protein>
    <submittedName>
        <fullName evidence="2">Uncharacterized protein</fullName>
    </submittedName>
</protein>
<sequence length="514" mass="57231">MARIRLSGAWLLFVLLALGRCESDEDGDMSQAFIEVAKSFLADRGAMGDLRNAANAFVQSDTGKQLGDVLSGGGKSSDNGIGQMLLKVGGMLAAGNDGRDDMWGSLLEGLSSVGESSNKRTTRDVDDARDQGFNFESMLNMGSMMLGQQTNGEALLGFLPMILDTFNYGGGSPDSSKKHDHSGHSWFLPPILENLHVMWEHFSNSELGQALWKKSGLSNIVGQMSDERGNLQYEKILDSFENPTLRRRWIKSLTNYVAEWIAHISDPTTRQRYLTTVQFIGNSFLKSQGYPKMVMFDANKPTESITRLLNAVARKHLGMKIDSSQYVKPAISYIQELLDLASEKGFIMSRISARELSNRLSDTINNDIMWPSLKSYRAYKWSVKHPECASQILCTLNEKNDGNEEVPMLRNVMGKITSFPAAWAVSNKININFWVLYGAIMEHGGCTVKFPADYSTIPFVLDSMSLVSKRHALKKIKTFVVCQSDSYILLTIRKPVYSCSESRTPVRNSTGDIR</sequence>
<reference evidence="2" key="2">
    <citation type="journal article" date="2023" name="Commun. Biol.">
        <title>Intrasexual cuticular hydrocarbon dimorphism in a wasp sheds light on hydrocarbon biosynthesis genes in Hymenoptera.</title>
        <authorList>
            <person name="Moris V.C."/>
            <person name="Podsiadlowski L."/>
            <person name="Martin S."/>
            <person name="Oeyen J.P."/>
            <person name="Donath A."/>
            <person name="Petersen M."/>
            <person name="Wilbrandt J."/>
            <person name="Misof B."/>
            <person name="Liedtke D."/>
            <person name="Thamm M."/>
            <person name="Scheiner R."/>
            <person name="Schmitt T."/>
            <person name="Niehuis O."/>
        </authorList>
    </citation>
    <scope>NUCLEOTIDE SEQUENCE</scope>
    <source>
        <strain evidence="2">GBR_01_08_01A</strain>
    </source>
</reference>
<organism evidence="2 3">
    <name type="scientific">Odynerus spinipes</name>
    <dbReference type="NCBI Taxonomy" id="1348599"/>
    <lineage>
        <taxon>Eukaryota</taxon>
        <taxon>Metazoa</taxon>
        <taxon>Ecdysozoa</taxon>
        <taxon>Arthropoda</taxon>
        <taxon>Hexapoda</taxon>
        <taxon>Insecta</taxon>
        <taxon>Pterygota</taxon>
        <taxon>Neoptera</taxon>
        <taxon>Endopterygota</taxon>
        <taxon>Hymenoptera</taxon>
        <taxon>Apocrita</taxon>
        <taxon>Aculeata</taxon>
        <taxon>Vespoidea</taxon>
        <taxon>Vespidae</taxon>
        <taxon>Eumeninae</taxon>
        <taxon>Odynerus</taxon>
    </lineage>
</organism>
<feature type="signal peptide" evidence="1">
    <location>
        <begin position="1"/>
        <end position="23"/>
    </location>
</feature>
<proteinExistence type="predicted"/>
<gene>
    <name evidence="2" type="ORF">KPH14_004137</name>
</gene>
<accession>A0AAD9RY25</accession>
<evidence type="ECO:0000313" key="3">
    <source>
        <dbReference type="Proteomes" id="UP001258017"/>
    </source>
</evidence>
<dbReference type="AlphaFoldDB" id="A0AAD9RY25"/>